<reference evidence="2 3" key="1">
    <citation type="submission" date="2016-03" db="EMBL/GenBank/DDBJ databases">
        <title>EvidentialGene: Evidence-directed Construction of Genes on Genomes.</title>
        <authorList>
            <person name="Gilbert D.G."/>
            <person name="Choi J.-H."/>
            <person name="Mockaitis K."/>
            <person name="Colbourne J."/>
            <person name="Pfrender M."/>
        </authorList>
    </citation>
    <scope>NUCLEOTIDE SEQUENCE [LARGE SCALE GENOMIC DNA]</scope>
    <source>
        <strain evidence="2 3">Xinb3</strain>
        <tissue evidence="2">Complete organism</tissue>
    </source>
</reference>
<evidence type="ECO:0000313" key="3">
    <source>
        <dbReference type="Proteomes" id="UP000076858"/>
    </source>
</evidence>
<comment type="caution">
    <text evidence="2">The sequence shown here is derived from an EMBL/GenBank/DDBJ whole genome shotgun (WGS) entry which is preliminary data.</text>
</comment>
<dbReference type="Proteomes" id="UP000076858">
    <property type="component" value="Unassembled WGS sequence"/>
</dbReference>
<accession>A0A164FLM0</accession>
<proteinExistence type="predicted"/>
<sequence length="64" mass="7205">MHEAPVFVHIQLGRKMSILLEGTPFVLLGDSAYGLTATLMKPYPDNGRLDETEKNFNRVSSQNR</sequence>
<dbReference type="AlphaFoldDB" id="A0A164FLM0"/>
<name>A0A164FLM0_9CRUS</name>
<gene>
    <name evidence="2" type="ORF">APZ42_006954</name>
</gene>
<dbReference type="OrthoDB" id="6358932at2759"/>
<feature type="non-terminal residue" evidence="2">
    <location>
        <position position="64"/>
    </location>
</feature>
<protein>
    <recommendedName>
        <fullName evidence="4">DDE Tnp4 domain-containing protein</fullName>
    </recommendedName>
</protein>
<keyword evidence="3" id="KW-1185">Reference proteome</keyword>
<evidence type="ECO:0000256" key="1">
    <source>
        <dbReference type="SAM" id="MobiDB-lite"/>
    </source>
</evidence>
<evidence type="ECO:0008006" key="4">
    <source>
        <dbReference type="Google" id="ProtNLM"/>
    </source>
</evidence>
<feature type="compositionally biased region" description="Basic and acidic residues" evidence="1">
    <location>
        <begin position="47"/>
        <end position="56"/>
    </location>
</feature>
<feature type="region of interest" description="Disordered" evidence="1">
    <location>
        <begin position="44"/>
        <end position="64"/>
    </location>
</feature>
<evidence type="ECO:0000313" key="2">
    <source>
        <dbReference type="EMBL" id="KZR97912.1"/>
    </source>
</evidence>
<dbReference type="EMBL" id="LRGB01019600">
    <property type="protein sequence ID" value="KZR97912.1"/>
    <property type="molecule type" value="Genomic_DNA"/>
</dbReference>
<organism evidence="2 3">
    <name type="scientific">Daphnia magna</name>
    <dbReference type="NCBI Taxonomy" id="35525"/>
    <lineage>
        <taxon>Eukaryota</taxon>
        <taxon>Metazoa</taxon>
        <taxon>Ecdysozoa</taxon>
        <taxon>Arthropoda</taxon>
        <taxon>Crustacea</taxon>
        <taxon>Branchiopoda</taxon>
        <taxon>Diplostraca</taxon>
        <taxon>Cladocera</taxon>
        <taxon>Anomopoda</taxon>
        <taxon>Daphniidae</taxon>
        <taxon>Daphnia</taxon>
    </lineage>
</organism>